<gene>
    <name evidence="2" type="ORF">QE152_g32310</name>
</gene>
<protein>
    <submittedName>
        <fullName evidence="2">Type I phosphodiesterase / nucleotide pyrophosphatase</fullName>
    </submittedName>
</protein>
<reference evidence="2 3" key="1">
    <citation type="journal article" date="2024" name="BMC Genomics">
        <title>De novo assembly and annotation of Popillia japonica's genome with initial clues to its potential as an invasive pest.</title>
        <authorList>
            <person name="Cucini C."/>
            <person name="Boschi S."/>
            <person name="Funari R."/>
            <person name="Cardaioli E."/>
            <person name="Iannotti N."/>
            <person name="Marturano G."/>
            <person name="Paoli F."/>
            <person name="Bruttini M."/>
            <person name="Carapelli A."/>
            <person name="Frati F."/>
            <person name="Nardi F."/>
        </authorList>
    </citation>
    <scope>NUCLEOTIDE SEQUENCE [LARGE SCALE GENOMIC DNA]</scope>
    <source>
        <strain evidence="2">DMR45628</strain>
    </source>
</reference>
<proteinExistence type="predicted"/>
<dbReference type="SUPFAM" id="SSF53649">
    <property type="entry name" value="Alkaline phosphatase-like"/>
    <property type="match status" value="1"/>
</dbReference>
<dbReference type="GO" id="GO:0005789">
    <property type="term" value="C:endoplasmic reticulum membrane"/>
    <property type="evidence" value="ECO:0007669"/>
    <property type="project" value="TreeGrafter"/>
</dbReference>
<organism evidence="2 3">
    <name type="scientific">Popillia japonica</name>
    <name type="common">Japanese beetle</name>
    <dbReference type="NCBI Taxonomy" id="7064"/>
    <lineage>
        <taxon>Eukaryota</taxon>
        <taxon>Metazoa</taxon>
        <taxon>Ecdysozoa</taxon>
        <taxon>Arthropoda</taxon>
        <taxon>Hexapoda</taxon>
        <taxon>Insecta</taxon>
        <taxon>Pterygota</taxon>
        <taxon>Neoptera</taxon>
        <taxon>Endopterygota</taxon>
        <taxon>Coleoptera</taxon>
        <taxon>Polyphaga</taxon>
        <taxon>Scarabaeiformia</taxon>
        <taxon>Scarabaeidae</taxon>
        <taxon>Rutelinae</taxon>
        <taxon>Popillia</taxon>
    </lineage>
</organism>
<dbReference type="Pfam" id="PF01676">
    <property type="entry name" value="Metalloenzyme"/>
    <property type="match status" value="1"/>
</dbReference>
<evidence type="ECO:0000259" key="1">
    <source>
        <dbReference type="Pfam" id="PF01676"/>
    </source>
</evidence>
<feature type="domain" description="Metalloenzyme" evidence="1">
    <location>
        <begin position="96"/>
        <end position="211"/>
    </location>
</feature>
<dbReference type="AlphaFoldDB" id="A0AAW1J005"/>
<keyword evidence="3" id="KW-1185">Reference proteome</keyword>
<evidence type="ECO:0000313" key="2">
    <source>
        <dbReference type="EMBL" id="KAK9695853.1"/>
    </source>
</evidence>
<dbReference type="GO" id="GO:0046872">
    <property type="term" value="F:metal ion binding"/>
    <property type="evidence" value="ECO:0007669"/>
    <property type="project" value="InterPro"/>
</dbReference>
<dbReference type="InterPro" id="IPR039527">
    <property type="entry name" value="PIGG/GPI7"/>
</dbReference>
<dbReference type="PANTHER" id="PTHR23072:SF0">
    <property type="entry name" value="GPI ETHANOLAMINE PHOSPHATE TRANSFERASE 2"/>
    <property type="match status" value="1"/>
</dbReference>
<evidence type="ECO:0000313" key="3">
    <source>
        <dbReference type="Proteomes" id="UP001458880"/>
    </source>
</evidence>
<name>A0AAW1J005_POPJA</name>
<comment type="caution">
    <text evidence="2">The sequence shown here is derived from an EMBL/GenBank/DDBJ whole genome shotgun (WGS) entry which is preliminary data.</text>
</comment>
<dbReference type="Gene3D" id="3.40.720.10">
    <property type="entry name" value="Alkaline Phosphatase, subunit A"/>
    <property type="match status" value="1"/>
</dbReference>
<sequence length="352" mass="39433">MKLLETDGCLSLVKVESPTVTLPRIKALTTGSVPQFIDVILNLLNTESATDSIIHEAVRNGKKIVFYGDDTWLKLYPNIFLRSEGTTSFYVYDYTEVDNNVTRNVWVELSKNDWDIMILHYLGLDHIGHIMGPFSPLVQPKLQEMDEIIKQIYDLTRTENRIILVTGDHGMKDSGGHGGTTYSETRVPFVLLGESCSNDILSQSDIPLIISTFMGLSFPSNSIGRISSKILSSLELEKLLYSLNYNSLLLANKSDVCKEDIIKASDMYYSFLKGDNSSEVSEIVSLYDSCLRKMNSDLTHHSVTQDAVLIGCSCFLTVSTVIRSSSRTDKNLLLDNKVFQRSICSPKLWNAI</sequence>
<dbReference type="EMBL" id="JASPKY010000469">
    <property type="protein sequence ID" value="KAK9695853.1"/>
    <property type="molecule type" value="Genomic_DNA"/>
</dbReference>
<dbReference type="InterPro" id="IPR006124">
    <property type="entry name" value="Metalloenzyme"/>
</dbReference>
<dbReference type="Proteomes" id="UP001458880">
    <property type="component" value="Unassembled WGS sequence"/>
</dbReference>
<dbReference type="CDD" id="cd16024">
    <property type="entry name" value="GPI_EPT_2"/>
    <property type="match status" value="1"/>
</dbReference>
<dbReference type="GO" id="GO:0006506">
    <property type="term" value="P:GPI anchor biosynthetic process"/>
    <property type="evidence" value="ECO:0007669"/>
    <property type="project" value="InterPro"/>
</dbReference>
<dbReference type="PANTHER" id="PTHR23072">
    <property type="entry name" value="PHOSPHATIDYLINOSITOL GLYCAN-RELATED"/>
    <property type="match status" value="1"/>
</dbReference>
<dbReference type="InterPro" id="IPR017850">
    <property type="entry name" value="Alkaline_phosphatase_core_sf"/>
</dbReference>
<accession>A0AAW1J005</accession>
<dbReference type="InterPro" id="IPR037674">
    <property type="entry name" value="PIG-G_N"/>
</dbReference>
<dbReference type="GO" id="GO:0051267">
    <property type="term" value="F:CP2 mannose-ethanolamine phosphotransferase activity"/>
    <property type="evidence" value="ECO:0007669"/>
    <property type="project" value="TreeGrafter"/>
</dbReference>